<comment type="similarity">
    <text evidence="2 10">Belongs to the beta sliding clamp family.</text>
</comment>
<organism evidence="14 15">
    <name type="scientific">Pseudoflavonifractor capillosus</name>
    <dbReference type="NCBI Taxonomy" id="106588"/>
    <lineage>
        <taxon>Bacteria</taxon>
        <taxon>Bacillati</taxon>
        <taxon>Bacillota</taxon>
        <taxon>Clostridia</taxon>
        <taxon>Eubacteriales</taxon>
        <taxon>Oscillospiraceae</taxon>
        <taxon>Pseudoflavonifractor</taxon>
    </lineage>
</organism>
<gene>
    <name evidence="14" type="primary">dnaN</name>
    <name evidence="14" type="ORF">K8V01_09670</name>
</gene>
<dbReference type="NCBIfam" id="TIGR00663">
    <property type="entry name" value="dnan"/>
    <property type="match status" value="1"/>
</dbReference>
<dbReference type="InterPro" id="IPR022634">
    <property type="entry name" value="DNA_polIII_beta_N"/>
</dbReference>
<proteinExistence type="inferred from homology"/>
<dbReference type="InterPro" id="IPR046938">
    <property type="entry name" value="DNA_clamp_sf"/>
</dbReference>
<evidence type="ECO:0000256" key="2">
    <source>
        <dbReference type="ARBA" id="ARBA00010752"/>
    </source>
</evidence>
<dbReference type="Pfam" id="PF02768">
    <property type="entry name" value="DNA_pol3_beta_3"/>
    <property type="match status" value="1"/>
</dbReference>
<reference evidence="14" key="2">
    <citation type="submission" date="2021-09" db="EMBL/GenBank/DDBJ databases">
        <authorList>
            <person name="Gilroy R."/>
        </authorList>
    </citation>
    <scope>NUCLEOTIDE SEQUENCE</scope>
    <source>
        <strain evidence="14">CHK179-5677</strain>
    </source>
</reference>
<keyword evidence="4 10" id="KW-0963">Cytoplasm</keyword>
<evidence type="ECO:0000259" key="13">
    <source>
        <dbReference type="Pfam" id="PF02768"/>
    </source>
</evidence>
<dbReference type="InterPro" id="IPR022637">
    <property type="entry name" value="DNA_polIII_beta_cen"/>
</dbReference>
<dbReference type="GO" id="GO:0006271">
    <property type="term" value="P:DNA strand elongation involved in DNA replication"/>
    <property type="evidence" value="ECO:0007669"/>
    <property type="project" value="TreeGrafter"/>
</dbReference>
<evidence type="ECO:0000256" key="9">
    <source>
        <dbReference type="ARBA" id="ARBA00023125"/>
    </source>
</evidence>
<dbReference type="PANTHER" id="PTHR30478">
    <property type="entry name" value="DNA POLYMERASE III SUBUNIT BETA"/>
    <property type="match status" value="1"/>
</dbReference>
<dbReference type="CDD" id="cd00140">
    <property type="entry name" value="beta_clamp"/>
    <property type="match status" value="1"/>
</dbReference>
<feature type="domain" description="DNA polymerase III beta sliding clamp central" evidence="12">
    <location>
        <begin position="127"/>
        <end position="240"/>
    </location>
</feature>
<dbReference type="RefSeq" id="WP_295368279.1">
    <property type="nucleotide sequence ID" value="NZ_DYUC01000096.1"/>
</dbReference>
<feature type="domain" description="DNA polymerase III beta sliding clamp C-terminal" evidence="13">
    <location>
        <begin position="244"/>
        <end position="365"/>
    </location>
</feature>
<protein>
    <recommendedName>
        <fullName evidence="3 10">Beta sliding clamp</fullName>
    </recommendedName>
</protein>
<sequence length="370" mass="40354">MKFTCEKALLQSAISTSSRAVSPKSSIPALEGILLEAGSELRLTGYNLETGIRTIVPADIQSQGSLVLSARLFGEIVRKLPDDTVIFTAENYMVNIKCGMSEFNILGTDPEEFPELPTVEYQNSFVITQERLKAMIGQTLFAVSDNESRPIHTGSLFEVDENGLTVVSVDGYRLALRHEPIDKKEGEAAFSFVVPGAALSEVEKICSQVDEPASVTQGARHVMFKVGDTMLVSRRLEGEFLAYRQAVPRNNPIHIEGDTRALLASIDRVSLIISDKLKSPLRCVFEENLLKISTKTAIGDARDECPVSGDGRGLEIGFNNKYLMDALKAAPADRVRLELSTGVSPCVILPDDGGDSFLYMVLPVRLKAGE</sequence>
<dbReference type="GO" id="GO:0008408">
    <property type="term" value="F:3'-5' exonuclease activity"/>
    <property type="evidence" value="ECO:0007669"/>
    <property type="project" value="InterPro"/>
</dbReference>
<dbReference type="PIRSF" id="PIRSF000804">
    <property type="entry name" value="DNA_pol_III_b"/>
    <property type="match status" value="1"/>
</dbReference>
<evidence type="ECO:0000256" key="10">
    <source>
        <dbReference type="PIRNR" id="PIRNR000804"/>
    </source>
</evidence>
<dbReference type="Pfam" id="PF02767">
    <property type="entry name" value="DNA_pol3_beta_2"/>
    <property type="match status" value="1"/>
</dbReference>
<comment type="function">
    <text evidence="10">Confers DNA tethering and processivity to DNA polymerases and other proteins. Acts as a clamp, forming a ring around DNA (a reaction catalyzed by the clamp-loading complex) which diffuses in an ATP-independent manner freely and bidirectionally along dsDNA. Initially characterized for its ability to contact the catalytic subunit of DNA polymerase III (Pol III), a complex, multichain enzyme responsible for most of the replicative synthesis in bacteria; Pol III exhibits 3'-5' exonuclease proofreading activity. The beta chain is required for initiation of replication as well as for processivity of DNA replication.</text>
</comment>
<evidence type="ECO:0000256" key="1">
    <source>
        <dbReference type="ARBA" id="ARBA00004496"/>
    </source>
</evidence>
<dbReference type="SUPFAM" id="SSF55979">
    <property type="entry name" value="DNA clamp"/>
    <property type="match status" value="3"/>
</dbReference>
<keyword evidence="9" id="KW-0238">DNA-binding</keyword>
<evidence type="ECO:0000256" key="5">
    <source>
        <dbReference type="ARBA" id="ARBA00022679"/>
    </source>
</evidence>
<dbReference type="Pfam" id="PF00712">
    <property type="entry name" value="DNA_pol3_beta"/>
    <property type="match status" value="1"/>
</dbReference>
<evidence type="ECO:0000256" key="8">
    <source>
        <dbReference type="ARBA" id="ARBA00022932"/>
    </source>
</evidence>
<dbReference type="GO" id="GO:0009360">
    <property type="term" value="C:DNA polymerase III complex"/>
    <property type="evidence" value="ECO:0007669"/>
    <property type="project" value="InterPro"/>
</dbReference>
<accession>A0A921MN46</accession>
<dbReference type="Gene3D" id="3.70.10.10">
    <property type="match status" value="1"/>
</dbReference>
<dbReference type="GO" id="GO:0005737">
    <property type="term" value="C:cytoplasm"/>
    <property type="evidence" value="ECO:0007669"/>
    <property type="project" value="UniProtKB-SubCell"/>
</dbReference>
<keyword evidence="6 10" id="KW-0548">Nucleotidyltransferase</keyword>
<dbReference type="AlphaFoldDB" id="A0A921MN46"/>
<evidence type="ECO:0000313" key="15">
    <source>
        <dbReference type="Proteomes" id="UP000760668"/>
    </source>
</evidence>
<comment type="subcellular location">
    <subcellularLocation>
        <location evidence="1 10">Cytoplasm</location>
    </subcellularLocation>
</comment>
<dbReference type="InterPro" id="IPR022635">
    <property type="entry name" value="DNA_polIII_beta_C"/>
</dbReference>
<keyword evidence="7 10" id="KW-0235">DNA replication</keyword>
<keyword evidence="5 10" id="KW-0808">Transferase</keyword>
<evidence type="ECO:0000256" key="4">
    <source>
        <dbReference type="ARBA" id="ARBA00022490"/>
    </source>
</evidence>
<comment type="caution">
    <text evidence="14">The sequence shown here is derived from an EMBL/GenBank/DDBJ whole genome shotgun (WGS) entry which is preliminary data.</text>
</comment>
<dbReference type="Proteomes" id="UP000760668">
    <property type="component" value="Unassembled WGS sequence"/>
</dbReference>
<evidence type="ECO:0000313" key="14">
    <source>
        <dbReference type="EMBL" id="HJG87272.1"/>
    </source>
</evidence>
<dbReference type="EMBL" id="DYUC01000096">
    <property type="protein sequence ID" value="HJG87272.1"/>
    <property type="molecule type" value="Genomic_DNA"/>
</dbReference>
<dbReference type="SMART" id="SM00480">
    <property type="entry name" value="POL3Bc"/>
    <property type="match status" value="1"/>
</dbReference>
<dbReference type="Gene3D" id="3.10.150.10">
    <property type="entry name" value="DNA Polymerase III, subunit A, domain 2"/>
    <property type="match status" value="1"/>
</dbReference>
<evidence type="ECO:0000256" key="6">
    <source>
        <dbReference type="ARBA" id="ARBA00022695"/>
    </source>
</evidence>
<dbReference type="InterPro" id="IPR001001">
    <property type="entry name" value="DNA_polIII_beta"/>
</dbReference>
<dbReference type="PANTHER" id="PTHR30478:SF0">
    <property type="entry name" value="BETA SLIDING CLAMP"/>
    <property type="match status" value="1"/>
</dbReference>
<evidence type="ECO:0000256" key="3">
    <source>
        <dbReference type="ARBA" id="ARBA00021035"/>
    </source>
</evidence>
<name>A0A921MN46_9FIRM</name>
<keyword evidence="8 10" id="KW-0239">DNA-directed DNA polymerase</keyword>
<dbReference type="GO" id="GO:0003887">
    <property type="term" value="F:DNA-directed DNA polymerase activity"/>
    <property type="evidence" value="ECO:0007669"/>
    <property type="project" value="UniProtKB-UniRule"/>
</dbReference>
<evidence type="ECO:0000259" key="11">
    <source>
        <dbReference type="Pfam" id="PF00712"/>
    </source>
</evidence>
<reference evidence="14" key="1">
    <citation type="journal article" date="2021" name="PeerJ">
        <title>Extensive microbial diversity within the chicken gut microbiome revealed by metagenomics and culture.</title>
        <authorList>
            <person name="Gilroy R."/>
            <person name="Ravi A."/>
            <person name="Getino M."/>
            <person name="Pursley I."/>
            <person name="Horton D.L."/>
            <person name="Alikhan N.F."/>
            <person name="Baker D."/>
            <person name="Gharbi K."/>
            <person name="Hall N."/>
            <person name="Watson M."/>
            <person name="Adriaenssens E.M."/>
            <person name="Foster-Nyarko E."/>
            <person name="Jarju S."/>
            <person name="Secka A."/>
            <person name="Antonio M."/>
            <person name="Oren A."/>
            <person name="Chaudhuri R.R."/>
            <person name="La Ragione R."/>
            <person name="Hildebrand F."/>
            <person name="Pallen M.J."/>
        </authorList>
    </citation>
    <scope>NUCLEOTIDE SEQUENCE</scope>
    <source>
        <strain evidence="14">CHK179-5677</strain>
    </source>
</reference>
<feature type="domain" description="DNA polymerase III beta sliding clamp N-terminal" evidence="11">
    <location>
        <begin position="1"/>
        <end position="117"/>
    </location>
</feature>
<comment type="subunit">
    <text evidence="10">Forms a ring-shaped head-to-tail homodimer around DNA.</text>
</comment>
<dbReference type="GO" id="GO:0003677">
    <property type="term" value="F:DNA binding"/>
    <property type="evidence" value="ECO:0007669"/>
    <property type="project" value="UniProtKB-UniRule"/>
</dbReference>
<evidence type="ECO:0000259" key="12">
    <source>
        <dbReference type="Pfam" id="PF02767"/>
    </source>
</evidence>
<evidence type="ECO:0000256" key="7">
    <source>
        <dbReference type="ARBA" id="ARBA00022705"/>
    </source>
</evidence>